<organism evidence="2 3">
    <name type="scientific">Fonsecaea monophora</name>
    <dbReference type="NCBI Taxonomy" id="254056"/>
    <lineage>
        <taxon>Eukaryota</taxon>
        <taxon>Fungi</taxon>
        <taxon>Dikarya</taxon>
        <taxon>Ascomycota</taxon>
        <taxon>Pezizomycotina</taxon>
        <taxon>Eurotiomycetes</taxon>
        <taxon>Chaetothyriomycetidae</taxon>
        <taxon>Chaetothyriales</taxon>
        <taxon>Herpotrichiellaceae</taxon>
        <taxon>Fonsecaea</taxon>
    </lineage>
</organism>
<feature type="compositionally biased region" description="Basic and acidic residues" evidence="1">
    <location>
        <begin position="83"/>
        <end position="97"/>
    </location>
</feature>
<comment type="caution">
    <text evidence="2">The sequence shown here is derived from an EMBL/GenBank/DDBJ whole genome shotgun (WGS) entry which is preliminary data.</text>
</comment>
<dbReference type="EMBL" id="LVKK01000092">
    <property type="protein sequence ID" value="OAG36403.1"/>
    <property type="molecule type" value="Genomic_DNA"/>
</dbReference>
<dbReference type="Proteomes" id="UP000077002">
    <property type="component" value="Unassembled WGS sequence"/>
</dbReference>
<dbReference type="OrthoDB" id="4155053at2759"/>
<keyword evidence="3" id="KW-1185">Reference proteome</keyword>
<dbReference type="GeneID" id="34604523"/>
<protein>
    <submittedName>
        <fullName evidence="2">Uncharacterized protein</fullName>
    </submittedName>
</protein>
<dbReference type="AlphaFoldDB" id="A0A177EWI1"/>
<name>A0A177EWI1_9EURO</name>
<dbReference type="RefSeq" id="XP_022508355.1">
    <property type="nucleotide sequence ID" value="XM_022659323.1"/>
</dbReference>
<proteinExistence type="predicted"/>
<evidence type="ECO:0000256" key="1">
    <source>
        <dbReference type="SAM" id="MobiDB-lite"/>
    </source>
</evidence>
<feature type="region of interest" description="Disordered" evidence="1">
    <location>
        <begin position="83"/>
        <end position="126"/>
    </location>
</feature>
<feature type="compositionally biased region" description="Basic residues" evidence="1">
    <location>
        <begin position="214"/>
        <end position="223"/>
    </location>
</feature>
<feature type="compositionally biased region" description="Basic and acidic residues" evidence="1">
    <location>
        <begin position="197"/>
        <end position="213"/>
    </location>
</feature>
<evidence type="ECO:0000313" key="2">
    <source>
        <dbReference type="EMBL" id="OAG36403.1"/>
    </source>
</evidence>
<feature type="region of interest" description="Disordered" evidence="1">
    <location>
        <begin position="152"/>
        <end position="292"/>
    </location>
</feature>
<gene>
    <name evidence="2" type="ORF">AYO21_09388</name>
</gene>
<feature type="compositionally biased region" description="Basic residues" evidence="1">
    <location>
        <begin position="282"/>
        <end position="292"/>
    </location>
</feature>
<evidence type="ECO:0000313" key="3">
    <source>
        <dbReference type="Proteomes" id="UP000077002"/>
    </source>
</evidence>
<sequence length="292" mass="32663">MAKSRWKVQTTAFAYKTDPGPQFFYQHNSLLALLDAHASLLAEMRKFCLDNSATMNLVQERLNTTESLIATFKLSTESLTEVTKREEQVTEDAKVPEPEILDIPIPPSTAGQKAPTPAEPLLDPSGFFAVDTNPTPIEQLYKEKPIVAVKARNGPKRKVSGEQIQPATTSENERMRKRPKHGDDQRDNPVQEEEDDSFLKRVEARSRAKEERKKAKTDKKRKRQSGDSTGSIKGPKTKKRKENNDPKPATTTPSSAPPKNPQPQKGKRPPPESNNHGTNGRASKKKRRGSKH</sequence>
<accession>A0A177EWI1</accession>
<reference evidence="2 3" key="1">
    <citation type="submission" date="2016-03" db="EMBL/GenBank/DDBJ databases">
        <title>Draft genome sequence of the Fonsecaea monophora CBS 269.37.</title>
        <authorList>
            <person name="Bombassaro A."/>
            <person name="Vinicius W.A."/>
            <person name="De Hoog S."/>
            <person name="Sun J."/>
            <person name="Souza E.M."/>
            <person name="Raittz R.T."/>
            <person name="Costa F."/>
            <person name="Leao A.C."/>
            <person name="Tadra-Sfeir M.Z."/>
            <person name="Baura V."/>
            <person name="Balsanelli E."/>
            <person name="Pedrosa F.O."/>
            <person name="Moreno L.F."/>
            <person name="Steffens M.B."/>
            <person name="Xi L."/>
            <person name="Bocca A.L."/>
            <person name="Felipe M.S."/>
            <person name="Teixeira M."/>
            <person name="Telles Filho F.Q."/>
            <person name="Azevedo C.M."/>
            <person name="Gomes R."/>
            <person name="Vicente V.A."/>
        </authorList>
    </citation>
    <scope>NUCLEOTIDE SEQUENCE [LARGE SCALE GENOMIC DNA]</scope>
    <source>
        <strain evidence="2 3">CBS 269.37</strain>
    </source>
</reference>